<accession>A0AAW1SI27</accession>
<reference evidence="1 2" key="1">
    <citation type="journal article" date="2024" name="Nat. Commun.">
        <title>Phylogenomics reveals the evolutionary origins of lichenization in chlorophyte algae.</title>
        <authorList>
            <person name="Puginier C."/>
            <person name="Libourel C."/>
            <person name="Otte J."/>
            <person name="Skaloud P."/>
            <person name="Haon M."/>
            <person name="Grisel S."/>
            <person name="Petersen M."/>
            <person name="Berrin J.G."/>
            <person name="Delaux P.M."/>
            <person name="Dal Grande F."/>
            <person name="Keller J."/>
        </authorList>
    </citation>
    <scope>NUCLEOTIDE SEQUENCE [LARGE SCALE GENOMIC DNA]</scope>
    <source>
        <strain evidence="1 2">SAG 2523</strain>
    </source>
</reference>
<organism evidence="1 2">
    <name type="scientific">Apatococcus fuscideae</name>
    <dbReference type="NCBI Taxonomy" id="2026836"/>
    <lineage>
        <taxon>Eukaryota</taxon>
        <taxon>Viridiplantae</taxon>
        <taxon>Chlorophyta</taxon>
        <taxon>core chlorophytes</taxon>
        <taxon>Trebouxiophyceae</taxon>
        <taxon>Chlorellales</taxon>
        <taxon>Chlorellaceae</taxon>
        <taxon>Apatococcus</taxon>
    </lineage>
</organism>
<sequence>MLPAVPADIMPMLRGTNRAMRDMVDGAGAGPAWHRSTHALLPPDKQDEPCTALQIQHKLRVHAAARVRMRLAQPALQSTLSVPAEEFSQAVWGPIGTAAADLVLVGARAPGTPTPGPPRWSRCGNMCYLQDLNTLGVCLVEVDAAWPMYGISNHLQWRDWGPEYADLVTMGDTQPIFVRASQGRRVCTASSRMCMVNSPFWPDANGRYFSNVDPDVG</sequence>
<evidence type="ECO:0000313" key="1">
    <source>
        <dbReference type="EMBL" id="KAK9846109.1"/>
    </source>
</evidence>
<dbReference type="EMBL" id="JALJOV010001564">
    <property type="protein sequence ID" value="KAK9846109.1"/>
    <property type="molecule type" value="Genomic_DNA"/>
</dbReference>
<comment type="caution">
    <text evidence="1">The sequence shown here is derived from an EMBL/GenBank/DDBJ whole genome shotgun (WGS) entry which is preliminary data.</text>
</comment>
<gene>
    <name evidence="1" type="ORF">WJX84_008963</name>
</gene>
<evidence type="ECO:0000313" key="2">
    <source>
        <dbReference type="Proteomes" id="UP001485043"/>
    </source>
</evidence>
<protein>
    <submittedName>
        <fullName evidence="1">Uncharacterized protein</fullName>
    </submittedName>
</protein>
<proteinExistence type="predicted"/>
<keyword evidence="2" id="KW-1185">Reference proteome</keyword>
<dbReference type="AlphaFoldDB" id="A0AAW1SI27"/>
<name>A0AAW1SI27_9CHLO</name>
<dbReference type="Proteomes" id="UP001485043">
    <property type="component" value="Unassembled WGS sequence"/>
</dbReference>